<dbReference type="AlphaFoldDB" id="A0A543EWU8"/>
<protein>
    <submittedName>
        <fullName evidence="2">Uncharacterized protein</fullName>
    </submittedName>
</protein>
<comment type="caution">
    <text evidence="2">The sequence shown here is derived from an EMBL/GenBank/DDBJ whole genome shotgun (WGS) entry which is preliminary data.</text>
</comment>
<keyword evidence="1" id="KW-0472">Membrane</keyword>
<feature type="transmembrane region" description="Helical" evidence="1">
    <location>
        <begin position="24"/>
        <end position="54"/>
    </location>
</feature>
<keyword evidence="1" id="KW-1133">Transmembrane helix</keyword>
<dbReference type="EMBL" id="VFPG01000002">
    <property type="protein sequence ID" value="TQM26045.1"/>
    <property type="molecule type" value="Genomic_DNA"/>
</dbReference>
<organism evidence="2 3">
    <name type="scientific">Nocardia bhagyanarayanae</name>
    <dbReference type="NCBI Taxonomy" id="1215925"/>
    <lineage>
        <taxon>Bacteria</taxon>
        <taxon>Bacillati</taxon>
        <taxon>Actinomycetota</taxon>
        <taxon>Actinomycetes</taxon>
        <taxon>Mycobacteriales</taxon>
        <taxon>Nocardiaceae</taxon>
        <taxon>Nocardia</taxon>
    </lineage>
</organism>
<reference evidence="2 3" key="1">
    <citation type="submission" date="2019-06" db="EMBL/GenBank/DDBJ databases">
        <title>Sequencing the genomes of 1000 actinobacteria strains.</title>
        <authorList>
            <person name="Klenk H.-P."/>
        </authorList>
    </citation>
    <scope>NUCLEOTIDE SEQUENCE [LARGE SCALE GENOMIC DNA]</scope>
    <source>
        <strain evidence="2 3">DSM 103495</strain>
    </source>
</reference>
<accession>A0A543EWU8</accession>
<gene>
    <name evidence="2" type="ORF">FB390_6219</name>
</gene>
<keyword evidence="1" id="KW-0812">Transmembrane</keyword>
<evidence type="ECO:0000313" key="3">
    <source>
        <dbReference type="Proteomes" id="UP000316331"/>
    </source>
</evidence>
<dbReference type="RefSeq" id="WP_141812649.1">
    <property type="nucleotide sequence ID" value="NZ_VFPG01000002.1"/>
</dbReference>
<evidence type="ECO:0000256" key="1">
    <source>
        <dbReference type="SAM" id="Phobius"/>
    </source>
</evidence>
<proteinExistence type="predicted"/>
<dbReference type="Proteomes" id="UP000316331">
    <property type="component" value="Unassembled WGS sequence"/>
</dbReference>
<evidence type="ECO:0000313" key="2">
    <source>
        <dbReference type="EMBL" id="TQM26045.1"/>
    </source>
</evidence>
<keyword evidence="3" id="KW-1185">Reference proteome</keyword>
<sequence length="77" mass="7838">MATAHPISVDIAGTAWPVYKLEALAAGLVAGALLLLITGAPQVAVLAAAAIAALRWTLGHVTTRRDVHPAARALSPH</sequence>
<name>A0A543EWU8_9NOCA</name>